<evidence type="ECO:0000313" key="3">
    <source>
        <dbReference type="Proteomes" id="UP000033220"/>
    </source>
</evidence>
<dbReference type="eggNOG" id="COG1598">
    <property type="taxonomic scope" value="Bacteria"/>
</dbReference>
<dbReference type="KEGG" id="rpm:RSPPHO_02045"/>
<dbReference type="AlphaFoldDB" id="H6SL06"/>
<dbReference type="Pfam" id="PF15919">
    <property type="entry name" value="HicB_lk_antitox"/>
    <property type="match status" value="1"/>
</dbReference>
<dbReference type="EMBL" id="HE663493">
    <property type="protein sequence ID" value="CCG08671.1"/>
    <property type="molecule type" value="Genomic_DNA"/>
</dbReference>
<dbReference type="Gene3D" id="3.30.160.250">
    <property type="match status" value="1"/>
</dbReference>
<proteinExistence type="predicted"/>
<evidence type="ECO:0000313" key="2">
    <source>
        <dbReference type="EMBL" id="CCG08671.1"/>
    </source>
</evidence>
<accession>H6SL06</accession>
<feature type="domain" description="HicB-like antitoxin of toxin-antitoxin system" evidence="1">
    <location>
        <begin position="4"/>
        <end position="65"/>
    </location>
</feature>
<dbReference type="OrthoDB" id="7357190at2"/>
<dbReference type="InterPro" id="IPR035069">
    <property type="entry name" value="TTHA1013/TTHA0281-like"/>
</dbReference>
<dbReference type="PATRIC" id="fig|1150469.3.peg.2299"/>
<dbReference type="SUPFAM" id="SSF143100">
    <property type="entry name" value="TTHA1013/TTHA0281-like"/>
    <property type="match status" value="1"/>
</dbReference>
<dbReference type="Proteomes" id="UP000033220">
    <property type="component" value="Chromosome DSM 122"/>
</dbReference>
<keyword evidence="3" id="KW-1185">Reference proteome</keyword>
<gene>
    <name evidence="2" type="ORF">RSPPHO_02045</name>
</gene>
<dbReference type="RefSeq" id="WP_014415305.1">
    <property type="nucleotide sequence ID" value="NC_017059.1"/>
</dbReference>
<reference evidence="2 3" key="1">
    <citation type="submission" date="2012-02" db="EMBL/GenBank/DDBJ databases">
        <title>Shotgun genome sequence of Phaeospirillum photometricum DSM 122.</title>
        <authorList>
            <person name="Duquesne K."/>
            <person name="Sturgis J."/>
        </authorList>
    </citation>
    <scope>NUCLEOTIDE SEQUENCE [LARGE SCALE GENOMIC DNA]</scope>
    <source>
        <strain evidence="3">DSM122</strain>
    </source>
</reference>
<dbReference type="HOGENOM" id="CLU_140890_1_1_5"/>
<sequence length="141" mass="15222">MYAYPVEFTPDDNGTVLASVPDLPGCHTFGDDEADALGHAVDAVRTMLAALVRDREDIPLPSPTDGRPVARLPVLDSLKVRLYLEMRAQGVSQSDLARRLGKGPKDVWRLLDLTHASKMDQIEAAFAALGLVVEASVRDAA</sequence>
<protein>
    <recommendedName>
        <fullName evidence="1">HicB-like antitoxin of toxin-antitoxin system domain-containing protein</fullName>
    </recommendedName>
</protein>
<dbReference type="InterPro" id="IPR031807">
    <property type="entry name" value="HicB-like"/>
</dbReference>
<evidence type="ECO:0000259" key="1">
    <source>
        <dbReference type="Pfam" id="PF15919"/>
    </source>
</evidence>
<name>H6SL06_PARPM</name>
<organism evidence="2 3">
    <name type="scientific">Pararhodospirillum photometricum DSM 122</name>
    <dbReference type="NCBI Taxonomy" id="1150469"/>
    <lineage>
        <taxon>Bacteria</taxon>
        <taxon>Pseudomonadati</taxon>
        <taxon>Pseudomonadota</taxon>
        <taxon>Alphaproteobacteria</taxon>
        <taxon>Rhodospirillales</taxon>
        <taxon>Rhodospirillaceae</taxon>
        <taxon>Pararhodospirillum</taxon>
    </lineage>
</organism>